<feature type="region of interest" description="Disordered" evidence="3">
    <location>
        <begin position="533"/>
        <end position="625"/>
    </location>
</feature>
<name>A0A2U1KV92_ARTAN</name>
<evidence type="ECO:0000313" key="7">
    <source>
        <dbReference type="Proteomes" id="UP000245207"/>
    </source>
</evidence>
<dbReference type="GO" id="GO:0003723">
    <property type="term" value="F:RNA binding"/>
    <property type="evidence" value="ECO:0007669"/>
    <property type="project" value="UniProtKB-UniRule"/>
</dbReference>
<dbReference type="PROSITE" id="PS51222">
    <property type="entry name" value="DCD"/>
    <property type="match status" value="1"/>
</dbReference>
<gene>
    <name evidence="6" type="ORF">CTI12_AA560720</name>
</gene>
<dbReference type="InterPro" id="IPR012677">
    <property type="entry name" value="Nucleotide-bd_a/b_plait_sf"/>
</dbReference>
<dbReference type="InterPro" id="IPR013989">
    <property type="entry name" value="Dev_and_cell_death_domain"/>
</dbReference>
<feature type="compositionally biased region" description="Polar residues" evidence="3">
    <location>
        <begin position="598"/>
        <end position="625"/>
    </location>
</feature>
<feature type="domain" description="RRM" evidence="4">
    <location>
        <begin position="443"/>
        <end position="536"/>
    </location>
</feature>
<reference evidence="6 7" key="1">
    <citation type="journal article" date="2018" name="Mol. Plant">
        <title>The genome of Artemisia annua provides insight into the evolution of Asteraceae family and artemisinin biosynthesis.</title>
        <authorList>
            <person name="Shen Q."/>
            <person name="Zhang L."/>
            <person name="Liao Z."/>
            <person name="Wang S."/>
            <person name="Yan T."/>
            <person name="Shi P."/>
            <person name="Liu M."/>
            <person name="Fu X."/>
            <person name="Pan Q."/>
            <person name="Wang Y."/>
            <person name="Lv Z."/>
            <person name="Lu X."/>
            <person name="Zhang F."/>
            <person name="Jiang W."/>
            <person name="Ma Y."/>
            <person name="Chen M."/>
            <person name="Hao X."/>
            <person name="Li L."/>
            <person name="Tang Y."/>
            <person name="Lv G."/>
            <person name="Zhou Y."/>
            <person name="Sun X."/>
            <person name="Brodelius P.E."/>
            <person name="Rose J.K.C."/>
            <person name="Tang K."/>
        </authorList>
    </citation>
    <scope>NUCLEOTIDE SEQUENCE [LARGE SCALE GENOMIC DNA]</scope>
    <source>
        <strain evidence="7">cv. Huhao1</strain>
        <tissue evidence="6">Leaf</tissue>
    </source>
</reference>
<dbReference type="Proteomes" id="UP000245207">
    <property type="component" value="Unassembled WGS sequence"/>
</dbReference>
<dbReference type="InterPro" id="IPR035979">
    <property type="entry name" value="RBD_domain_sf"/>
</dbReference>
<evidence type="ECO:0000259" key="5">
    <source>
        <dbReference type="PROSITE" id="PS51222"/>
    </source>
</evidence>
<proteinExistence type="predicted"/>
<evidence type="ECO:0000256" key="3">
    <source>
        <dbReference type="SAM" id="MobiDB-lite"/>
    </source>
</evidence>
<sequence length="1084" mass="121068">METLGSGSDETLGERKRSISVKTPLLVGEKKKKKVIRVVKKIVKKKVLKKVPKSGSKTSNCDSFGSNDTSVVTGIEKGENVVDLSHWDRIEEPNVAEVKEEEKGVCLVENCGNDGMEIEKRAENLSEFENVKDVDARLVERSRDEREINDLVTSYLVSDQNGVELQDGDNNGIEFKDTDQNGIELQISDQNRVEDKEGVKELVVNSETDGSKLQEGLSESRVLSGQMLASWWHMKQRRKIFVHGLDKETKEEDIRNVFEKVGEVVEVKLITNFNSGKSRGFGFVRYASADLADLALTKFRHVEICQIFCSLVSEIQQIRGSTWHTAAVEANDTIVLNNIDKKWNNENVSHCLISNLNEFSGLVLSLLQKVGITKIDEVSVVPDPENTELNRGFAFIEFETKRDAQMAYRKLQIKNIFGECSEIKVAWAESFADPVEEEMHNVKSVFAEYIPSSWDEKEVKDHFKMFGEIESIALAKNLHSAKRNDFAFINYKTCQAALSCIEALTNKRSTMENGPKVSLAKSIPKGKPLKIKSDSAVTEVSKVNQLSNQSRPSHIRYQNASRSAPFHSPYQNTSQSRPSLSPYQNASQSRPSHIPYHNASQSRPSHSPYQNASQSRPSHSRYQNADQLRPSQGMLGVYQPQKAMKSEVPSIVRHEAGRKDEGSSTTTELVQLLREQASWKHGGPSSTAGMSTGHPQSQSGGKQLQLPTDLMQGRNALYLDPRSYHQTHLQMPNPTQPRPIVASHYGQQRAHYTHGYNVVEPNPRYIQMGSDYGVCKARGLGKVQLGGVIFGTTKATINECLSKQLFGLPGSHFVYVKKIEPGLPLFLYNYSDKTLVGIFEAASSGQMNIDPYAWTLEGSQRTPYPAQVQIRVKLHCRVLTENQFKPIIADNFFNPHHFWFELDHAQTNKLLSLLSTQALSGPRATLAPHSTIKPKTFLPLDKERARNIIPVAVGGHLNGSKSLPSNIKDIKSYTTLTPHNSMKQPAFLPLEKESVCHMPPQVIGGHLNGAKSFPSNAKDITTCKTFSEKELITMRLKNLAQKRNLVASCPPSSDCKDDSAVTNNMIVEKKEDKSYPVIAQVLKI</sequence>
<dbReference type="SMART" id="SM00767">
    <property type="entry name" value="DCD"/>
    <property type="match status" value="1"/>
</dbReference>
<dbReference type="EMBL" id="PKPP01013618">
    <property type="protein sequence ID" value="PWA40675.1"/>
    <property type="molecule type" value="Genomic_DNA"/>
</dbReference>
<evidence type="ECO:0000259" key="4">
    <source>
        <dbReference type="PROSITE" id="PS50102"/>
    </source>
</evidence>
<dbReference type="Pfam" id="PF10539">
    <property type="entry name" value="Dev_Cell_Death"/>
    <property type="match status" value="1"/>
</dbReference>
<keyword evidence="7" id="KW-1185">Reference proteome</keyword>
<feature type="compositionally biased region" description="Polar residues" evidence="3">
    <location>
        <begin position="684"/>
        <end position="704"/>
    </location>
</feature>
<feature type="region of interest" description="Disordered" evidence="3">
    <location>
        <begin position="678"/>
        <end position="704"/>
    </location>
</feature>
<dbReference type="OrthoDB" id="3800936at2759"/>
<evidence type="ECO:0000256" key="1">
    <source>
        <dbReference type="ARBA" id="ARBA00022884"/>
    </source>
</evidence>
<dbReference type="STRING" id="35608.A0A2U1KV92"/>
<protein>
    <submittedName>
        <fullName evidence="6">Nucleotide-binding alpha-beta plait domain-containing protein</fullName>
    </submittedName>
</protein>
<evidence type="ECO:0000256" key="2">
    <source>
        <dbReference type="PROSITE-ProRule" id="PRU00176"/>
    </source>
</evidence>
<dbReference type="Gene3D" id="3.30.70.330">
    <property type="match status" value="3"/>
</dbReference>
<keyword evidence="1 2" id="KW-0694">RNA-binding</keyword>
<organism evidence="6 7">
    <name type="scientific">Artemisia annua</name>
    <name type="common">Sweet wormwood</name>
    <dbReference type="NCBI Taxonomy" id="35608"/>
    <lineage>
        <taxon>Eukaryota</taxon>
        <taxon>Viridiplantae</taxon>
        <taxon>Streptophyta</taxon>
        <taxon>Embryophyta</taxon>
        <taxon>Tracheophyta</taxon>
        <taxon>Spermatophyta</taxon>
        <taxon>Magnoliopsida</taxon>
        <taxon>eudicotyledons</taxon>
        <taxon>Gunneridae</taxon>
        <taxon>Pentapetalae</taxon>
        <taxon>asterids</taxon>
        <taxon>campanulids</taxon>
        <taxon>Asterales</taxon>
        <taxon>Asteraceae</taxon>
        <taxon>Asteroideae</taxon>
        <taxon>Anthemideae</taxon>
        <taxon>Artemisiinae</taxon>
        <taxon>Artemisia</taxon>
    </lineage>
</organism>
<dbReference type="CDD" id="cd00590">
    <property type="entry name" value="RRM_SF"/>
    <property type="match status" value="1"/>
</dbReference>
<comment type="caution">
    <text evidence="6">The sequence shown here is derived from an EMBL/GenBank/DDBJ whole genome shotgun (WGS) entry which is preliminary data.</text>
</comment>
<feature type="compositionally biased region" description="Polar residues" evidence="3">
    <location>
        <begin position="535"/>
        <end position="562"/>
    </location>
</feature>
<dbReference type="InterPro" id="IPR000504">
    <property type="entry name" value="RRM_dom"/>
</dbReference>
<dbReference type="PANTHER" id="PTHR21245">
    <property type="entry name" value="HETEROGENEOUS NUCLEAR RIBONUCLEOPROTEIN"/>
    <property type="match status" value="1"/>
</dbReference>
<feature type="domain" description="DCD" evidence="5">
    <location>
        <begin position="783"/>
        <end position="916"/>
    </location>
</feature>
<evidence type="ECO:0000313" key="6">
    <source>
        <dbReference type="EMBL" id="PWA40675.1"/>
    </source>
</evidence>
<accession>A0A2U1KV92</accession>
<dbReference type="PROSITE" id="PS50102">
    <property type="entry name" value="RRM"/>
    <property type="match status" value="3"/>
</dbReference>
<dbReference type="Pfam" id="PF00076">
    <property type="entry name" value="RRM_1"/>
    <property type="match status" value="3"/>
</dbReference>
<dbReference type="AlphaFoldDB" id="A0A2U1KV92"/>
<dbReference type="SMART" id="SM00360">
    <property type="entry name" value="RRM"/>
    <property type="match status" value="3"/>
</dbReference>
<dbReference type="SUPFAM" id="SSF54928">
    <property type="entry name" value="RNA-binding domain, RBD"/>
    <property type="match status" value="2"/>
</dbReference>
<feature type="domain" description="RRM" evidence="4">
    <location>
        <begin position="332"/>
        <end position="430"/>
    </location>
</feature>
<feature type="compositionally biased region" description="Polar residues" evidence="3">
    <location>
        <begin position="569"/>
        <end position="591"/>
    </location>
</feature>
<feature type="domain" description="RRM" evidence="4">
    <location>
        <begin position="238"/>
        <end position="304"/>
    </location>
</feature>